<keyword evidence="10" id="KW-0169">Cobalamin biosynthesis</keyword>
<accession>A0A5D4S710</accession>
<sequence>MDRSEGLIFITGGVRSGKSTFAEKTAESRAAASNGRLHYIAAGKSSDEEMAERILLHQKQRDESGSGWRTWEQPAGIGELSAAFTKRDVLLLDCLTTLLNNELFGTGGRWESPEFQEAVKERILTDIHSLKESAAALIIVSNEVKYQPIETGSVSHIYARLLGRLHQRIVGMAVQAYLVEAGIPLLMKGRKP</sequence>
<evidence type="ECO:0000256" key="13">
    <source>
        <dbReference type="ARBA" id="ARBA00022777"/>
    </source>
</evidence>
<evidence type="ECO:0000256" key="6">
    <source>
        <dbReference type="ARBA" id="ARBA00005159"/>
    </source>
</evidence>
<protein>
    <recommendedName>
        <fullName evidence="16">Adenosylcobinamide kinase</fullName>
        <ecNumber evidence="8">2.7.1.156</ecNumber>
        <ecNumber evidence="9">2.7.7.62</ecNumber>
    </recommendedName>
    <alternativeName>
        <fullName evidence="17">Adenosylcobinamide-phosphate guanylyltransferase</fullName>
    </alternativeName>
</protein>
<evidence type="ECO:0000256" key="5">
    <source>
        <dbReference type="ARBA" id="ARBA00004692"/>
    </source>
</evidence>
<evidence type="ECO:0000313" key="20">
    <source>
        <dbReference type="EMBL" id="TYS58341.1"/>
    </source>
</evidence>
<feature type="binding site" evidence="19">
    <location>
        <position position="72"/>
    </location>
    <ligand>
        <name>GTP</name>
        <dbReference type="ChEBI" id="CHEBI:37565"/>
    </ligand>
</feature>
<evidence type="ECO:0000256" key="3">
    <source>
        <dbReference type="ARBA" id="ARBA00001522"/>
    </source>
</evidence>
<dbReference type="GO" id="GO:0009236">
    <property type="term" value="P:cobalamin biosynthetic process"/>
    <property type="evidence" value="ECO:0007669"/>
    <property type="project" value="UniProtKB-UniPathway"/>
</dbReference>
<dbReference type="GO" id="GO:0005525">
    <property type="term" value="F:GTP binding"/>
    <property type="evidence" value="ECO:0007669"/>
    <property type="project" value="UniProtKB-KW"/>
</dbReference>
<comment type="pathway">
    <text evidence="5">Cofactor biosynthesis; adenosylcobalamin biosynthesis; adenosylcobalamin from cob(II)yrinate a,c-diamide: step 6/7.</text>
</comment>
<dbReference type="EMBL" id="VTES01000010">
    <property type="protein sequence ID" value="TYS58341.1"/>
    <property type="molecule type" value="Genomic_DNA"/>
</dbReference>
<dbReference type="AlphaFoldDB" id="A0A5D4S710"/>
<feature type="binding site" evidence="19">
    <location>
        <position position="93"/>
    </location>
    <ligand>
        <name>GTP</name>
        <dbReference type="ChEBI" id="CHEBI:37565"/>
    </ligand>
</feature>
<dbReference type="EC" id="2.7.1.156" evidence="8"/>
<gene>
    <name evidence="20" type="ORF">FZD47_23560</name>
</gene>
<dbReference type="Proteomes" id="UP000323732">
    <property type="component" value="Unassembled WGS sequence"/>
</dbReference>
<dbReference type="GO" id="GO:0008820">
    <property type="term" value="F:cobinamide phosphate guanylyltransferase activity"/>
    <property type="evidence" value="ECO:0007669"/>
    <property type="project" value="UniProtKB-EC"/>
</dbReference>
<feature type="binding site" evidence="19">
    <location>
        <begin position="12"/>
        <end position="19"/>
    </location>
    <ligand>
        <name>GTP</name>
        <dbReference type="ChEBI" id="CHEBI:37565"/>
    </ligand>
</feature>
<evidence type="ECO:0000256" key="18">
    <source>
        <dbReference type="PIRSR" id="PIRSR006135-1"/>
    </source>
</evidence>
<keyword evidence="11" id="KW-0808">Transferase</keyword>
<dbReference type="Gene3D" id="3.40.50.300">
    <property type="entry name" value="P-loop containing nucleotide triphosphate hydrolases"/>
    <property type="match status" value="1"/>
</dbReference>
<keyword evidence="14" id="KW-0067">ATP-binding</keyword>
<evidence type="ECO:0000256" key="16">
    <source>
        <dbReference type="ARBA" id="ARBA00029570"/>
    </source>
</evidence>
<comment type="function">
    <text evidence="4">Catalyzes ATP-dependent phosphorylation of adenosylcobinamide and addition of GMP to adenosylcobinamide phosphate.</text>
</comment>
<evidence type="ECO:0000256" key="2">
    <source>
        <dbReference type="ARBA" id="ARBA00000711"/>
    </source>
</evidence>
<dbReference type="PANTHER" id="PTHR34848">
    <property type="match status" value="1"/>
</dbReference>
<dbReference type="GO" id="GO:0005524">
    <property type="term" value="F:ATP binding"/>
    <property type="evidence" value="ECO:0007669"/>
    <property type="project" value="UniProtKB-KW"/>
</dbReference>
<evidence type="ECO:0000256" key="14">
    <source>
        <dbReference type="ARBA" id="ARBA00022840"/>
    </source>
</evidence>
<dbReference type="PANTHER" id="PTHR34848:SF1">
    <property type="entry name" value="BIFUNCTIONAL ADENOSYLCOBALAMIN BIOSYNTHESIS PROTEIN COBU"/>
    <property type="match status" value="1"/>
</dbReference>
<evidence type="ECO:0000256" key="10">
    <source>
        <dbReference type="ARBA" id="ARBA00022573"/>
    </source>
</evidence>
<dbReference type="RefSeq" id="WP_148951011.1">
    <property type="nucleotide sequence ID" value="NZ_VTES01000010.1"/>
</dbReference>
<dbReference type="InterPro" id="IPR027417">
    <property type="entry name" value="P-loop_NTPase"/>
</dbReference>
<evidence type="ECO:0000256" key="17">
    <source>
        <dbReference type="ARBA" id="ARBA00030571"/>
    </source>
</evidence>
<organism evidence="20 21">
    <name type="scientific">Bacillus infantis</name>
    <dbReference type="NCBI Taxonomy" id="324767"/>
    <lineage>
        <taxon>Bacteria</taxon>
        <taxon>Bacillati</taxon>
        <taxon>Bacillota</taxon>
        <taxon>Bacilli</taxon>
        <taxon>Bacillales</taxon>
        <taxon>Bacillaceae</taxon>
        <taxon>Bacillus</taxon>
    </lineage>
</organism>
<keyword evidence="12 19" id="KW-0547">Nucleotide-binding</keyword>
<dbReference type="Pfam" id="PF02283">
    <property type="entry name" value="CobU"/>
    <property type="match status" value="1"/>
</dbReference>
<evidence type="ECO:0000256" key="12">
    <source>
        <dbReference type="ARBA" id="ARBA00022741"/>
    </source>
</evidence>
<dbReference type="SUPFAM" id="SSF52540">
    <property type="entry name" value="P-loop containing nucleoside triphosphate hydrolases"/>
    <property type="match status" value="1"/>
</dbReference>
<comment type="catalytic activity">
    <reaction evidence="3">
        <text>adenosylcob(III)inamide + GTP = adenosylcob(III)inamide phosphate + GDP + H(+)</text>
        <dbReference type="Rhea" id="RHEA:15765"/>
        <dbReference type="ChEBI" id="CHEBI:2480"/>
        <dbReference type="ChEBI" id="CHEBI:15378"/>
        <dbReference type="ChEBI" id="CHEBI:37565"/>
        <dbReference type="ChEBI" id="CHEBI:58189"/>
        <dbReference type="ChEBI" id="CHEBI:58502"/>
        <dbReference type="EC" id="2.7.1.156"/>
    </reaction>
</comment>
<evidence type="ECO:0000256" key="4">
    <source>
        <dbReference type="ARBA" id="ARBA00003889"/>
    </source>
</evidence>
<feature type="binding site" evidence="19">
    <location>
        <begin position="41"/>
        <end position="43"/>
    </location>
    <ligand>
        <name>GTP</name>
        <dbReference type="ChEBI" id="CHEBI:37565"/>
    </ligand>
</feature>
<dbReference type="UniPathway" id="UPA00148">
    <property type="reaction ID" value="UER00236"/>
</dbReference>
<comment type="catalytic activity">
    <reaction evidence="1">
        <text>adenosylcob(III)inamide + ATP = adenosylcob(III)inamide phosphate + ADP + H(+)</text>
        <dbReference type="Rhea" id="RHEA:15769"/>
        <dbReference type="ChEBI" id="CHEBI:2480"/>
        <dbReference type="ChEBI" id="CHEBI:15378"/>
        <dbReference type="ChEBI" id="CHEBI:30616"/>
        <dbReference type="ChEBI" id="CHEBI:58502"/>
        <dbReference type="ChEBI" id="CHEBI:456216"/>
        <dbReference type="EC" id="2.7.1.156"/>
    </reaction>
</comment>
<evidence type="ECO:0000256" key="11">
    <source>
        <dbReference type="ARBA" id="ARBA00022679"/>
    </source>
</evidence>
<comment type="catalytic activity">
    <reaction evidence="2">
        <text>adenosylcob(III)inamide phosphate + GTP + H(+) = adenosylcob(III)inamide-GDP + diphosphate</text>
        <dbReference type="Rhea" id="RHEA:22712"/>
        <dbReference type="ChEBI" id="CHEBI:15378"/>
        <dbReference type="ChEBI" id="CHEBI:33019"/>
        <dbReference type="ChEBI" id="CHEBI:37565"/>
        <dbReference type="ChEBI" id="CHEBI:58502"/>
        <dbReference type="ChEBI" id="CHEBI:60487"/>
        <dbReference type="EC" id="2.7.7.62"/>
    </reaction>
</comment>
<evidence type="ECO:0000313" key="21">
    <source>
        <dbReference type="Proteomes" id="UP000323732"/>
    </source>
</evidence>
<evidence type="ECO:0000256" key="7">
    <source>
        <dbReference type="ARBA" id="ARBA00007490"/>
    </source>
</evidence>
<dbReference type="PIRSF" id="PIRSF006135">
    <property type="entry name" value="CobU"/>
    <property type="match status" value="1"/>
</dbReference>
<evidence type="ECO:0000256" key="19">
    <source>
        <dbReference type="PIRSR" id="PIRSR006135-2"/>
    </source>
</evidence>
<comment type="pathway">
    <text evidence="6">Cofactor biosynthesis; adenosylcobalamin biosynthesis; adenosylcobalamin from cob(II)yrinate a,c-diamide: step 5/7.</text>
</comment>
<dbReference type="EC" id="2.7.7.62" evidence="9"/>
<feature type="active site" description="GMP-histidine intermediate" evidence="18">
    <location>
        <position position="57"/>
    </location>
</feature>
<evidence type="ECO:0000256" key="9">
    <source>
        <dbReference type="ARBA" id="ARBA00012523"/>
    </source>
</evidence>
<keyword evidence="15 19" id="KW-0342">GTP-binding</keyword>
<name>A0A5D4S710_9BACI</name>
<dbReference type="InterPro" id="IPR003203">
    <property type="entry name" value="CobU/CobP"/>
</dbReference>
<evidence type="ECO:0000256" key="8">
    <source>
        <dbReference type="ARBA" id="ARBA00012016"/>
    </source>
</evidence>
<evidence type="ECO:0000256" key="1">
    <source>
        <dbReference type="ARBA" id="ARBA00000312"/>
    </source>
</evidence>
<evidence type="ECO:0000256" key="15">
    <source>
        <dbReference type="ARBA" id="ARBA00023134"/>
    </source>
</evidence>
<proteinExistence type="inferred from homology"/>
<comment type="caution">
    <text evidence="20">The sequence shown here is derived from an EMBL/GenBank/DDBJ whole genome shotgun (WGS) entry which is preliminary data.</text>
</comment>
<comment type="similarity">
    <text evidence="7">Belongs to the CobU/CobP family.</text>
</comment>
<keyword evidence="13 20" id="KW-0418">Kinase</keyword>
<reference evidence="20 21" key="1">
    <citation type="submission" date="2019-08" db="EMBL/GenBank/DDBJ databases">
        <title>Bacillus genomes from the desert of Cuatro Cienegas, Coahuila.</title>
        <authorList>
            <person name="Olmedo-Alvarez G."/>
        </authorList>
    </citation>
    <scope>NUCLEOTIDE SEQUENCE [LARGE SCALE GENOMIC DNA]</scope>
    <source>
        <strain evidence="20 21">CH37_1T</strain>
    </source>
</reference>
<dbReference type="GO" id="GO:0043752">
    <property type="term" value="F:adenosylcobinamide kinase activity"/>
    <property type="evidence" value="ECO:0007669"/>
    <property type="project" value="UniProtKB-EC"/>
</dbReference>